<evidence type="ECO:0000256" key="4">
    <source>
        <dbReference type="ARBA" id="ARBA00022692"/>
    </source>
</evidence>
<comment type="subcellular location">
    <subcellularLocation>
        <location evidence="1 8">Cell outer membrane</location>
        <topology evidence="1 8">Multi-pass membrane protein</topology>
    </subcellularLocation>
</comment>
<comment type="similarity">
    <text evidence="8 9">Belongs to the TonB-dependent receptor family.</text>
</comment>
<dbReference type="PANTHER" id="PTHR30069">
    <property type="entry name" value="TONB-DEPENDENT OUTER MEMBRANE RECEPTOR"/>
    <property type="match status" value="1"/>
</dbReference>
<evidence type="ECO:0000256" key="5">
    <source>
        <dbReference type="ARBA" id="ARBA00023077"/>
    </source>
</evidence>
<evidence type="ECO:0000313" key="13">
    <source>
        <dbReference type="EMBL" id="ROP83913.1"/>
    </source>
</evidence>
<dbReference type="PANTHER" id="PTHR30069:SF42">
    <property type="entry name" value="FERRIC AEROBACTIN RECEPTOR"/>
    <property type="match status" value="1"/>
</dbReference>
<evidence type="ECO:0000256" key="8">
    <source>
        <dbReference type="PROSITE-ProRule" id="PRU01360"/>
    </source>
</evidence>
<evidence type="ECO:0000256" key="9">
    <source>
        <dbReference type="RuleBase" id="RU003357"/>
    </source>
</evidence>
<dbReference type="InterPro" id="IPR039426">
    <property type="entry name" value="TonB-dep_rcpt-like"/>
</dbReference>
<evidence type="ECO:0000256" key="10">
    <source>
        <dbReference type="SAM" id="SignalP"/>
    </source>
</evidence>
<keyword evidence="6 8" id="KW-0472">Membrane</keyword>
<dbReference type="SUPFAM" id="SSF56935">
    <property type="entry name" value="Porins"/>
    <property type="match status" value="1"/>
</dbReference>
<keyword evidence="7 8" id="KW-0998">Cell outer membrane</keyword>
<evidence type="ECO:0000256" key="2">
    <source>
        <dbReference type="ARBA" id="ARBA00022448"/>
    </source>
</evidence>
<evidence type="ECO:0000259" key="12">
    <source>
        <dbReference type="Pfam" id="PF07715"/>
    </source>
</evidence>
<dbReference type="Pfam" id="PF07715">
    <property type="entry name" value="Plug"/>
    <property type="match status" value="1"/>
</dbReference>
<keyword evidence="3 8" id="KW-1134">Transmembrane beta strand</keyword>
<comment type="caution">
    <text evidence="13">The sequence shown here is derived from an EMBL/GenBank/DDBJ whole genome shotgun (WGS) entry which is preliminary data.</text>
</comment>
<dbReference type="Pfam" id="PF00593">
    <property type="entry name" value="TonB_dep_Rec_b-barrel"/>
    <property type="match status" value="1"/>
</dbReference>
<dbReference type="OrthoDB" id="9760333at2"/>
<keyword evidence="10" id="KW-0732">Signal</keyword>
<dbReference type="RefSeq" id="WP_123693845.1">
    <property type="nucleotide sequence ID" value="NZ_AP019700.1"/>
</dbReference>
<keyword evidence="5 9" id="KW-0798">TonB box</keyword>
<dbReference type="GO" id="GO:0044718">
    <property type="term" value="P:siderophore transmembrane transport"/>
    <property type="evidence" value="ECO:0007669"/>
    <property type="project" value="TreeGrafter"/>
</dbReference>
<feature type="domain" description="TonB-dependent receptor-like beta-barrel" evidence="11">
    <location>
        <begin position="245"/>
        <end position="704"/>
    </location>
</feature>
<dbReference type="GO" id="GO:0015344">
    <property type="term" value="F:siderophore uptake transmembrane transporter activity"/>
    <property type="evidence" value="ECO:0007669"/>
    <property type="project" value="TreeGrafter"/>
</dbReference>
<feature type="domain" description="TonB-dependent receptor plug" evidence="12">
    <location>
        <begin position="54"/>
        <end position="158"/>
    </location>
</feature>
<dbReference type="InterPro" id="IPR000531">
    <property type="entry name" value="Beta-barrel_TonB"/>
</dbReference>
<dbReference type="EMBL" id="RJKX01000016">
    <property type="protein sequence ID" value="ROP83913.1"/>
    <property type="molecule type" value="Genomic_DNA"/>
</dbReference>
<reference evidence="13 14" key="1">
    <citation type="submission" date="2018-11" db="EMBL/GenBank/DDBJ databases">
        <title>Genomic Encyclopedia of Type Strains, Phase IV (KMG-IV): sequencing the most valuable type-strain genomes for metagenomic binning, comparative biology and taxonomic classification.</title>
        <authorList>
            <person name="Goeker M."/>
        </authorList>
    </citation>
    <scope>NUCLEOTIDE SEQUENCE [LARGE SCALE GENOMIC DNA]</scope>
    <source>
        <strain evidence="13 14">DSM 5900</strain>
    </source>
</reference>
<evidence type="ECO:0000256" key="3">
    <source>
        <dbReference type="ARBA" id="ARBA00022452"/>
    </source>
</evidence>
<evidence type="ECO:0000256" key="7">
    <source>
        <dbReference type="ARBA" id="ARBA00023237"/>
    </source>
</evidence>
<evidence type="ECO:0000256" key="1">
    <source>
        <dbReference type="ARBA" id="ARBA00004571"/>
    </source>
</evidence>
<dbReference type="GO" id="GO:0009279">
    <property type="term" value="C:cell outer membrane"/>
    <property type="evidence" value="ECO:0007669"/>
    <property type="project" value="UniProtKB-SubCell"/>
</dbReference>
<keyword evidence="13" id="KW-0675">Receptor</keyword>
<feature type="chain" id="PRO_5018032997" evidence="10">
    <location>
        <begin position="31"/>
        <end position="737"/>
    </location>
</feature>
<keyword evidence="4 8" id="KW-0812">Transmembrane</keyword>
<dbReference type="Proteomes" id="UP000278222">
    <property type="component" value="Unassembled WGS sequence"/>
</dbReference>
<protein>
    <submittedName>
        <fullName evidence="13">Iron complex outermembrane receptor protein</fullName>
    </submittedName>
</protein>
<dbReference type="AlphaFoldDB" id="A0A3N1KQ47"/>
<gene>
    <name evidence="13" type="ORF">EDC65_4562</name>
</gene>
<organism evidence="13 14">
    <name type="scientific">Stella humosa</name>
    <dbReference type="NCBI Taxonomy" id="94"/>
    <lineage>
        <taxon>Bacteria</taxon>
        <taxon>Pseudomonadati</taxon>
        <taxon>Pseudomonadota</taxon>
        <taxon>Alphaproteobacteria</taxon>
        <taxon>Rhodospirillales</taxon>
        <taxon>Stellaceae</taxon>
        <taxon>Stella</taxon>
    </lineage>
</organism>
<name>A0A3N1KQ47_9PROT</name>
<evidence type="ECO:0000259" key="11">
    <source>
        <dbReference type="Pfam" id="PF00593"/>
    </source>
</evidence>
<dbReference type="Gene3D" id="2.170.130.10">
    <property type="entry name" value="TonB-dependent receptor, plug domain"/>
    <property type="match status" value="1"/>
</dbReference>
<dbReference type="InterPro" id="IPR036942">
    <property type="entry name" value="Beta-barrel_TonB_sf"/>
</dbReference>
<dbReference type="Gene3D" id="2.40.170.20">
    <property type="entry name" value="TonB-dependent receptor, beta-barrel domain"/>
    <property type="match status" value="1"/>
</dbReference>
<proteinExistence type="inferred from homology"/>
<dbReference type="InterPro" id="IPR012910">
    <property type="entry name" value="Plug_dom"/>
</dbReference>
<dbReference type="PROSITE" id="PS52016">
    <property type="entry name" value="TONB_DEPENDENT_REC_3"/>
    <property type="match status" value="1"/>
</dbReference>
<feature type="signal peptide" evidence="10">
    <location>
        <begin position="1"/>
        <end position="30"/>
    </location>
</feature>
<accession>A0A3N1KQ47</accession>
<sequence>MRRTLATASSRALLPLGLAAAGSLLPWAVAAQSTDGAIALDPVTVTATRAERPVSSIPGSVQIIGPEEIREQAAISSDAAVLVAKLVPGFSVANQTISGASMTFRGRSVLIMVDGVPRNTPLRDVSRTLSLIDLNTVERIEVLNGASSLNGTGGTGGTINFITRRATSDKPTITAGTTLRAFTTQPGKSLAPEASVSVAQKVDNFDYLVSATGRKQRRTYDGKGRELPSDGMLGQGGGDRYEYANLYGRVGYQADTRRFELTGEWTYLDQRSDWFTNYTSSPARPDFGSPYQGKSLQEDSKYLTARYSQSDFALGALEVKAFYNDMAKRSPYTRFDALVNNQVYYSGNKLSPAADYAQGTLFSERLGINVTVDTPLDFALQGMRLSWGADYTHDTTTQKLTNGIDIISPMKQHGLAAFAQLDVPVTDRLTVRGGARYEKFFLTVDNYERPAIYYINRVYPAIDVIGGKFDYDALTFNLGATYDVTANVQAFGGFSQGFSLTDIGGFTRRAGANSSAELCDAYGSLVCPGAGLPDYAVSYADFAPRPQIVDNYEIGLRGKWAKVGGSLSAFLSTSDEGVNYDVASNRVSQQKERIWGFEGTGWWHVTDQLTFGTILSYREGRYDRDGNGSIDSWLPNNRIATPWRGLVYGTYVFDNGLNLRPELEFFSGRDRTGEASEIDGAVLVNMLASFPVGPGSVTLGIHNLFDTDYVNPTATATRTIGINGFGRMVSLGYKATF</sequence>
<dbReference type="InterPro" id="IPR037066">
    <property type="entry name" value="Plug_dom_sf"/>
</dbReference>
<evidence type="ECO:0000256" key="6">
    <source>
        <dbReference type="ARBA" id="ARBA00023136"/>
    </source>
</evidence>
<keyword evidence="2 8" id="KW-0813">Transport</keyword>
<keyword evidence="14" id="KW-1185">Reference proteome</keyword>
<evidence type="ECO:0000313" key="14">
    <source>
        <dbReference type="Proteomes" id="UP000278222"/>
    </source>
</evidence>